<reference evidence="2 3" key="1">
    <citation type="submission" date="2015-05" db="EMBL/GenBank/DDBJ databases">
        <title>Distinctive expansion of gene families associated with plant cell wall degradation and secondary metabolism in the genomes of grapevine trunk pathogens.</title>
        <authorList>
            <person name="Lawrence D.P."/>
            <person name="Travadon R."/>
            <person name="Rolshausen P.E."/>
            <person name="Baumgartner K."/>
        </authorList>
    </citation>
    <scope>NUCLEOTIDE SEQUENCE [LARGE SCALE GENOMIC DNA]</scope>
    <source>
        <strain evidence="2">UCRPC4</strain>
    </source>
</reference>
<sequence length="231" mass="24156">MQAISSLANTARASIWGSEQTGVEPPSGETGKGTAIEPYDAEQDSIPPSSTSVPSGEEPPSGKTGKGTAADPYDGGNAPEQDTAPLAATTTEQPTASDERRPTSGNARMPSFAVKQTTSNSTVDPTSAAAEATATDPNITSTHAPPSDTNPKDAIAKNTIKKNEEYSPFTQTKRKDDDEDSIHLKPERGISDDRSLSPGEMPDGSHSETGRADKPKLSEKLKGKFHIGGKH</sequence>
<organism evidence="2 3">
    <name type="scientific">Phaeomoniella chlamydospora</name>
    <name type="common">Phaeoacremonium chlamydosporum</name>
    <dbReference type="NCBI Taxonomy" id="158046"/>
    <lineage>
        <taxon>Eukaryota</taxon>
        <taxon>Fungi</taxon>
        <taxon>Dikarya</taxon>
        <taxon>Ascomycota</taxon>
        <taxon>Pezizomycotina</taxon>
        <taxon>Eurotiomycetes</taxon>
        <taxon>Chaetothyriomycetidae</taxon>
        <taxon>Phaeomoniellales</taxon>
        <taxon>Phaeomoniellaceae</taxon>
        <taxon>Phaeomoniella</taxon>
    </lineage>
</organism>
<dbReference type="EMBL" id="LCWF01000019">
    <property type="protein sequence ID" value="KKY27905.1"/>
    <property type="molecule type" value="Genomic_DNA"/>
</dbReference>
<dbReference type="Proteomes" id="UP000053317">
    <property type="component" value="Unassembled WGS sequence"/>
</dbReference>
<proteinExistence type="predicted"/>
<feature type="compositionally biased region" description="Basic and acidic residues" evidence="1">
    <location>
        <begin position="203"/>
        <end position="222"/>
    </location>
</feature>
<evidence type="ECO:0008006" key="4">
    <source>
        <dbReference type="Google" id="ProtNLM"/>
    </source>
</evidence>
<comment type="caution">
    <text evidence="2">The sequence shown here is derived from an EMBL/GenBank/DDBJ whole genome shotgun (WGS) entry which is preliminary data.</text>
</comment>
<evidence type="ECO:0000313" key="2">
    <source>
        <dbReference type="EMBL" id="KKY27905.1"/>
    </source>
</evidence>
<feature type="compositionally biased region" description="Polar residues" evidence="1">
    <location>
        <begin position="114"/>
        <end position="125"/>
    </location>
</feature>
<accession>A0A0G2HHL5</accession>
<feature type="compositionally biased region" description="Polar residues" evidence="1">
    <location>
        <begin position="135"/>
        <end position="149"/>
    </location>
</feature>
<evidence type="ECO:0000313" key="3">
    <source>
        <dbReference type="Proteomes" id="UP000053317"/>
    </source>
</evidence>
<feature type="region of interest" description="Disordered" evidence="1">
    <location>
        <begin position="1"/>
        <end position="231"/>
    </location>
</feature>
<evidence type="ECO:0000256" key="1">
    <source>
        <dbReference type="SAM" id="MobiDB-lite"/>
    </source>
</evidence>
<name>A0A0G2HHL5_PHACM</name>
<feature type="compositionally biased region" description="Basic and acidic residues" evidence="1">
    <location>
        <begin position="173"/>
        <end position="195"/>
    </location>
</feature>
<keyword evidence="3" id="KW-1185">Reference proteome</keyword>
<dbReference type="OrthoDB" id="5388207at2759"/>
<feature type="compositionally biased region" description="Polar residues" evidence="1">
    <location>
        <begin position="1"/>
        <end position="21"/>
    </location>
</feature>
<protein>
    <recommendedName>
        <fullName evidence="4">Glycine-rich cell wall structural protein 1</fullName>
    </recommendedName>
</protein>
<dbReference type="AlphaFoldDB" id="A0A0G2HHL5"/>
<feature type="compositionally biased region" description="Basic and acidic residues" evidence="1">
    <location>
        <begin position="150"/>
        <end position="165"/>
    </location>
</feature>
<reference evidence="2 3" key="2">
    <citation type="submission" date="2015-05" db="EMBL/GenBank/DDBJ databases">
        <authorList>
            <person name="Morales-Cruz A."/>
            <person name="Amrine K.C."/>
            <person name="Cantu D."/>
        </authorList>
    </citation>
    <scope>NUCLEOTIDE SEQUENCE [LARGE SCALE GENOMIC DNA]</scope>
    <source>
        <strain evidence="2">UCRPC4</strain>
    </source>
</reference>
<gene>
    <name evidence="2" type="ORF">UCRPC4_g00749</name>
</gene>